<reference evidence="3" key="1">
    <citation type="submission" date="2016-06" db="UniProtKB">
        <authorList>
            <consortium name="WormBaseParasite"/>
        </authorList>
    </citation>
    <scope>IDENTIFICATION</scope>
</reference>
<evidence type="ECO:0000313" key="2">
    <source>
        <dbReference type="Proteomes" id="UP000050794"/>
    </source>
</evidence>
<evidence type="ECO:0000313" key="1">
    <source>
        <dbReference type="EMBL" id="VDM29122.1"/>
    </source>
</evidence>
<accession>A0A183U4I5</accession>
<gene>
    <name evidence="1" type="ORF">TCNE_LOCUS3405</name>
</gene>
<sequence length="66" mass="7233">MVTVAAAAVAEVAAISEMETTATAELVDRSSATSSGSGWIAYWRSTGDDYRRWKRATRLGRRRVLL</sequence>
<dbReference type="AlphaFoldDB" id="A0A183U4I5"/>
<protein>
    <submittedName>
        <fullName evidence="3">Secreted protein</fullName>
    </submittedName>
</protein>
<dbReference type="EMBL" id="UYWY01004329">
    <property type="protein sequence ID" value="VDM29122.1"/>
    <property type="molecule type" value="Genomic_DNA"/>
</dbReference>
<reference evidence="1 2" key="2">
    <citation type="submission" date="2018-11" db="EMBL/GenBank/DDBJ databases">
        <authorList>
            <consortium name="Pathogen Informatics"/>
        </authorList>
    </citation>
    <scope>NUCLEOTIDE SEQUENCE [LARGE SCALE GENOMIC DNA]</scope>
</reference>
<proteinExistence type="predicted"/>
<name>A0A183U4I5_TOXCA</name>
<dbReference type="Proteomes" id="UP000050794">
    <property type="component" value="Unassembled WGS sequence"/>
</dbReference>
<evidence type="ECO:0000313" key="3">
    <source>
        <dbReference type="WBParaSite" id="TCNE_0000340501-mRNA-1"/>
    </source>
</evidence>
<keyword evidence="2" id="KW-1185">Reference proteome</keyword>
<dbReference type="WBParaSite" id="TCNE_0000340501-mRNA-1">
    <property type="protein sequence ID" value="TCNE_0000340501-mRNA-1"/>
    <property type="gene ID" value="TCNE_0000340501"/>
</dbReference>
<organism evidence="2 3">
    <name type="scientific">Toxocara canis</name>
    <name type="common">Canine roundworm</name>
    <dbReference type="NCBI Taxonomy" id="6265"/>
    <lineage>
        <taxon>Eukaryota</taxon>
        <taxon>Metazoa</taxon>
        <taxon>Ecdysozoa</taxon>
        <taxon>Nematoda</taxon>
        <taxon>Chromadorea</taxon>
        <taxon>Rhabditida</taxon>
        <taxon>Spirurina</taxon>
        <taxon>Ascaridomorpha</taxon>
        <taxon>Ascaridoidea</taxon>
        <taxon>Toxocaridae</taxon>
        <taxon>Toxocara</taxon>
    </lineage>
</organism>